<gene>
    <name evidence="2" type="ORF">M3P05_05495</name>
</gene>
<evidence type="ECO:0000313" key="2">
    <source>
        <dbReference type="EMBL" id="MCL6269400.1"/>
    </source>
</evidence>
<dbReference type="RefSeq" id="WP_249698406.1">
    <property type="nucleotide sequence ID" value="NZ_JAMFLX010000005.1"/>
</dbReference>
<evidence type="ECO:0000313" key="3">
    <source>
        <dbReference type="Proteomes" id="UP001203338"/>
    </source>
</evidence>
<organism evidence="2 3">
    <name type="scientific">Parendozoicomonas callyspongiae</name>
    <dbReference type="NCBI Taxonomy" id="2942213"/>
    <lineage>
        <taxon>Bacteria</taxon>
        <taxon>Pseudomonadati</taxon>
        <taxon>Pseudomonadota</taxon>
        <taxon>Gammaproteobacteria</taxon>
        <taxon>Oceanospirillales</taxon>
        <taxon>Endozoicomonadaceae</taxon>
        <taxon>Parendozoicomonas</taxon>
    </lineage>
</organism>
<feature type="transmembrane region" description="Helical" evidence="1">
    <location>
        <begin position="12"/>
        <end position="29"/>
    </location>
</feature>
<sequence>MAQNNEFNIGHLMTFIALIGSVVLWGFEIERRITKNGNQIESLKDIINLEREEYHRIMFDIRQDLEQIEDRILINIPQKK</sequence>
<keyword evidence="3" id="KW-1185">Reference proteome</keyword>
<keyword evidence="1" id="KW-0812">Transmembrane</keyword>
<name>A0ABT0PDG5_9GAMM</name>
<keyword evidence="1" id="KW-0472">Membrane</keyword>
<accession>A0ABT0PDG5</accession>
<reference evidence="2 3" key="1">
    <citation type="submission" date="2022-05" db="EMBL/GenBank/DDBJ databases">
        <authorList>
            <person name="Park J.-S."/>
        </authorList>
    </citation>
    <scope>NUCLEOTIDE SEQUENCE [LARGE SCALE GENOMIC DNA]</scope>
    <source>
        <strain evidence="2 3">2012CJ34-2</strain>
    </source>
</reference>
<dbReference type="EMBL" id="JAMFLX010000005">
    <property type="protein sequence ID" value="MCL6269400.1"/>
    <property type="molecule type" value="Genomic_DNA"/>
</dbReference>
<keyword evidence="1" id="KW-1133">Transmembrane helix</keyword>
<comment type="caution">
    <text evidence="2">The sequence shown here is derived from an EMBL/GenBank/DDBJ whole genome shotgun (WGS) entry which is preliminary data.</text>
</comment>
<evidence type="ECO:0000256" key="1">
    <source>
        <dbReference type="SAM" id="Phobius"/>
    </source>
</evidence>
<dbReference type="Proteomes" id="UP001203338">
    <property type="component" value="Unassembled WGS sequence"/>
</dbReference>
<proteinExistence type="predicted"/>
<protein>
    <submittedName>
        <fullName evidence="2">Uncharacterized protein</fullName>
    </submittedName>
</protein>